<dbReference type="STRING" id="1081102.A0A167QUN2"/>
<dbReference type="GO" id="GO:0016559">
    <property type="term" value="P:peroxisome fission"/>
    <property type="evidence" value="ECO:0007669"/>
    <property type="project" value="TreeGrafter"/>
</dbReference>
<dbReference type="FunFam" id="3.40.50.300:FF:001425">
    <property type="entry name" value="Dynamin GTPase, putative"/>
    <property type="match status" value="1"/>
</dbReference>
<feature type="region of interest" description="Disordered" evidence="3">
    <location>
        <begin position="712"/>
        <end position="793"/>
    </location>
</feature>
<evidence type="ECO:0000259" key="5">
    <source>
        <dbReference type="PROSITE" id="PS51718"/>
    </source>
</evidence>
<keyword evidence="7" id="KW-1185">Reference proteome</keyword>
<proteinExistence type="predicted"/>
<dbReference type="Pfam" id="PF01031">
    <property type="entry name" value="Dynamin_M"/>
    <property type="match status" value="1"/>
</dbReference>
<dbReference type="InterPro" id="IPR022812">
    <property type="entry name" value="Dynamin"/>
</dbReference>
<dbReference type="Pfam" id="PF00350">
    <property type="entry name" value="Dynamin_N"/>
    <property type="match status" value="1"/>
</dbReference>
<dbReference type="GO" id="GO:0008017">
    <property type="term" value="F:microtubule binding"/>
    <property type="evidence" value="ECO:0007669"/>
    <property type="project" value="TreeGrafter"/>
</dbReference>
<dbReference type="InterPro" id="IPR030381">
    <property type="entry name" value="G_DYNAMIN_dom"/>
</dbReference>
<dbReference type="GO" id="GO:0005739">
    <property type="term" value="C:mitochondrion"/>
    <property type="evidence" value="ECO:0007669"/>
    <property type="project" value="TreeGrafter"/>
</dbReference>
<dbReference type="GO" id="GO:0003924">
    <property type="term" value="F:GTPase activity"/>
    <property type="evidence" value="ECO:0007669"/>
    <property type="project" value="InterPro"/>
</dbReference>
<feature type="domain" description="GED" evidence="4">
    <location>
        <begin position="618"/>
        <end position="709"/>
    </location>
</feature>
<dbReference type="SMART" id="SM00053">
    <property type="entry name" value="DYNc"/>
    <property type="match status" value="1"/>
</dbReference>
<evidence type="ECO:0000256" key="3">
    <source>
        <dbReference type="SAM" id="MobiDB-lite"/>
    </source>
</evidence>
<dbReference type="EMBL" id="AZHD01000013">
    <property type="protein sequence ID" value="OAA57982.1"/>
    <property type="molecule type" value="Genomic_DNA"/>
</dbReference>
<dbReference type="GO" id="GO:0005525">
    <property type="term" value="F:GTP binding"/>
    <property type="evidence" value="ECO:0007669"/>
    <property type="project" value="InterPro"/>
</dbReference>
<keyword evidence="2" id="KW-0342">GTP-binding</keyword>
<dbReference type="CDD" id="cd08771">
    <property type="entry name" value="DLP_1"/>
    <property type="match status" value="1"/>
</dbReference>
<dbReference type="InterPro" id="IPR027417">
    <property type="entry name" value="P-loop_NTPase"/>
</dbReference>
<dbReference type="InterPro" id="IPR001401">
    <property type="entry name" value="Dynamin_GTPase"/>
</dbReference>
<name>A0A167QUN2_9HYPO</name>
<reference evidence="6 7" key="1">
    <citation type="journal article" date="2016" name="Genome Biol. Evol.">
        <title>Divergent and convergent evolution of fungal pathogenicity.</title>
        <authorList>
            <person name="Shang Y."/>
            <person name="Xiao G."/>
            <person name="Zheng P."/>
            <person name="Cen K."/>
            <person name="Zhan S."/>
            <person name="Wang C."/>
        </authorList>
    </citation>
    <scope>NUCLEOTIDE SEQUENCE [LARGE SCALE GENOMIC DNA]</scope>
    <source>
        <strain evidence="6 7">RCEF 264</strain>
    </source>
</reference>
<dbReference type="GO" id="GO:0005874">
    <property type="term" value="C:microtubule"/>
    <property type="evidence" value="ECO:0007669"/>
    <property type="project" value="TreeGrafter"/>
</dbReference>
<dbReference type="GO" id="GO:0016020">
    <property type="term" value="C:membrane"/>
    <property type="evidence" value="ECO:0007669"/>
    <property type="project" value="TreeGrafter"/>
</dbReference>
<sequence length="829" mass="91173">MAPVNIQSQDYRDLLDIIDKLRSQGLTQYVHLPEIVVCGDQSAGKSSVLEAISGLSFPTKDNLCTRFATELVLRRHPTRQVTVSITPHHSRSDADKARLAAFTADVDPLDPDLGPVVEAAKTAMGLSDDTKAARVFSNDVLRVELSGPEQQHLTLVDLPGLFRAGNSEQSVDEAAVVRDLVVDYMRRPRSILLVVIAASNDFANQEVTTFSRDHDPQGRRTLGLITKPDKLDRGSESEQAFLRLAANKDVVLQLGWHVLKNRSYEMRHASSAARDADEARFFAEGAWATATDINRAHLGVDALRVRLSNVLRDQILTQLPNLLQDVEALLQDCRQRLDRLGDPRGTAREQRHYLTRISLAFSNLLAEAVSGTYANTAFFGDAQTDEGYAKRLRAVVQNTLTQFAARMRTQGHARAIVSDAEAAKAASAAGAKNKGTSKTHNNVVVGRSDYVDEVMLLITRSRGRELPGTFNPLIVGDLFHQQCTPWPALAQDCVDAVLEAVQRVIQAALQFTAVADTAGRVARRCIQPVMDELKQDVAAELANILAPHLESHPITYNHYLTDNVQKARNERQRAQLAEALEKAFNSSSNTYVDKNIVKTTLFDRLAQNVEADMNRLASLDAIDYMEAYFKVAMKDFVDDVSKLVVERRLLQKLPSLFTPETIFDITDEDVAHLAGETSEAVAERAGLLEKKATLESGLRELRRLDKYRTPGVDDGILGAADDGPDDDDADDRTEDEASSASEFANGENGPEEEPAPASSDDGLPRAVLVARDWSVEREDQDAEPEQAVVAKPEWPSEVPREALFVLVCPSSLYVVAFKAVTTSPASQQV</sequence>
<dbReference type="InterPro" id="IPR000375">
    <property type="entry name" value="Dynamin_stalk"/>
</dbReference>
<feature type="compositionally biased region" description="Low complexity" evidence="3">
    <location>
        <begin position="738"/>
        <end position="748"/>
    </location>
</feature>
<dbReference type="PANTHER" id="PTHR11566:SF149">
    <property type="entry name" value="GTPASE, PUTATIVE (AFU_ORTHOLOGUE AFUA_6G11890)-RELATED"/>
    <property type="match status" value="1"/>
</dbReference>
<dbReference type="PRINTS" id="PR00195">
    <property type="entry name" value="DYNAMIN"/>
</dbReference>
<accession>A0A167QUN2</accession>
<feature type="domain" description="Dynamin-type G" evidence="5">
    <location>
        <begin position="29"/>
        <end position="320"/>
    </location>
</feature>
<dbReference type="PANTHER" id="PTHR11566">
    <property type="entry name" value="DYNAMIN"/>
    <property type="match status" value="1"/>
</dbReference>
<dbReference type="GO" id="GO:0048312">
    <property type="term" value="P:intracellular distribution of mitochondria"/>
    <property type="evidence" value="ECO:0007669"/>
    <property type="project" value="TreeGrafter"/>
</dbReference>
<dbReference type="InterPro" id="IPR020850">
    <property type="entry name" value="GED_dom"/>
</dbReference>
<dbReference type="Gene3D" id="1.20.120.1240">
    <property type="entry name" value="Dynamin, middle domain"/>
    <property type="match status" value="1"/>
</dbReference>
<evidence type="ECO:0000259" key="4">
    <source>
        <dbReference type="PROSITE" id="PS51388"/>
    </source>
</evidence>
<dbReference type="AlphaFoldDB" id="A0A167QUN2"/>
<dbReference type="PROSITE" id="PS51388">
    <property type="entry name" value="GED"/>
    <property type="match status" value="1"/>
</dbReference>
<organism evidence="6 7">
    <name type="scientific">Niveomyces insectorum RCEF 264</name>
    <dbReference type="NCBI Taxonomy" id="1081102"/>
    <lineage>
        <taxon>Eukaryota</taxon>
        <taxon>Fungi</taxon>
        <taxon>Dikarya</taxon>
        <taxon>Ascomycota</taxon>
        <taxon>Pezizomycotina</taxon>
        <taxon>Sordariomycetes</taxon>
        <taxon>Hypocreomycetidae</taxon>
        <taxon>Hypocreales</taxon>
        <taxon>Cordycipitaceae</taxon>
        <taxon>Niveomyces</taxon>
    </lineage>
</organism>
<feature type="compositionally biased region" description="Acidic residues" evidence="3">
    <location>
        <begin position="722"/>
        <end position="737"/>
    </location>
</feature>
<evidence type="ECO:0000313" key="7">
    <source>
        <dbReference type="Proteomes" id="UP000076874"/>
    </source>
</evidence>
<dbReference type="GO" id="GO:0006897">
    <property type="term" value="P:endocytosis"/>
    <property type="evidence" value="ECO:0007669"/>
    <property type="project" value="TreeGrafter"/>
</dbReference>
<dbReference type="OrthoDB" id="415706at2759"/>
<dbReference type="Gene3D" id="3.40.50.300">
    <property type="entry name" value="P-loop containing nucleotide triphosphate hydrolases"/>
    <property type="match status" value="1"/>
</dbReference>
<evidence type="ECO:0000313" key="6">
    <source>
        <dbReference type="EMBL" id="OAA57982.1"/>
    </source>
</evidence>
<dbReference type="Proteomes" id="UP000076874">
    <property type="component" value="Unassembled WGS sequence"/>
</dbReference>
<gene>
    <name evidence="6" type="ORF">SPI_06867</name>
</gene>
<dbReference type="PROSITE" id="PS51718">
    <property type="entry name" value="G_DYNAMIN_2"/>
    <property type="match status" value="1"/>
</dbReference>
<protein>
    <submittedName>
        <fullName evidence="6">Dynamin family protein</fullName>
    </submittedName>
</protein>
<evidence type="ECO:0000256" key="1">
    <source>
        <dbReference type="ARBA" id="ARBA00022741"/>
    </source>
</evidence>
<keyword evidence="1" id="KW-0547">Nucleotide-binding</keyword>
<dbReference type="GO" id="GO:0000266">
    <property type="term" value="P:mitochondrial fission"/>
    <property type="evidence" value="ECO:0007669"/>
    <property type="project" value="TreeGrafter"/>
</dbReference>
<dbReference type="SUPFAM" id="SSF52540">
    <property type="entry name" value="P-loop containing nucleoside triphosphate hydrolases"/>
    <property type="match status" value="1"/>
</dbReference>
<evidence type="ECO:0000256" key="2">
    <source>
        <dbReference type="ARBA" id="ARBA00023134"/>
    </source>
</evidence>
<dbReference type="InterPro" id="IPR045063">
    <property type="entry name" value="Dynamin_N"/>
</dbReference>
<comment type="caution">
    <text evidence="6">The sequence shown here is derived from an EMBL/GenBank/DDBJ whole genome shotgun (WGS) entry which is preliminary data.</text>
</comment>